<accession>A0A8J2MDK9</accession>
<name>A0A8J2MDK9_9HEXA</name>
<keyword evidence="3" id="KW-1185">Reference proteome</keyword>
<organism evidence="2 3">
    <name type="scientific">Allacma fusca</name>
    <dbReference type="NCBI Taxonomy" id="39272"/>
    <lineage>
        <taxon>Eukaryota</taxon>
        <taxon>Metazoa</taxon>
        <taxon>Ecdysozoa</taxon>
        <taxon>Arthropoda</taxon>
        <taxon>Hexapoda</taxon>
        <taxon>Collembola</taxon>
        <taxon>Symphypleona</taxon>
        <taxon>Sminthuridae</taxon>
        <taxon>Allacma</taxon>
    </lineage>
</organism>
<protein>
    <recommendedName>
        <fullName evidence="1">Kazal-like domain-containing protein</fullName>
    </recommendedName>
</protein>
<dbReference type="InterPro" id="IPR002350">
    <property type="entry name" value="Kazal_dom"/>
</dbReference>
<gene>
    <name evidence="2" type="ORF">AFUS01_LOCUS45985</name>
</gene>
<feature type="domain" description="Kazal-like" evidence="1">
    <location>
        <begin position="70"/>
        <end position="136"/>
    </location>
</feature>
<evidence type="ECO:0000259" key="1">
    <source>
        <dbReference type="PROSITE" id="PS51465"/>
    </source>
</evidence>
<evidence type="ECO:0000313" key="2">
    <source>
        <dbReference type="EMBL" id="CAG7836780.1"/>
    </source>
</evidence>
<dbReference type="EMBL" id="CAJVCH010571156">
    <property type="protein sequence ID" value="CAG7836780.1"/>
    <property type="molecule type" value="Genomic_DNA"/>
</dbReference>
<dbReference type="AlphaFoldDB" id="A0A8J2MDK9"/>
<sequence length="176" mass="19729">MYKFPPGNPTLSLTAQDPLAVLESPPAELLRGEPHVIPDYPNHQAIHMPIIPALSLGNLEFLLGMFVYESPALANCIDRSCFCPMVYDPVCTFNPKSHGLRPSDRGYRIFSNSCSFKCAQTCDPQIQFAYCGECNDDNELDRSSLECLKEVFEPPSTPKPVYIEPVVLRRTSFLQQ</sequence>
<evidence type="ECO:0000313" key="3">
    <source>
        <dbReference type="Proteomes" id="UP000708208"/>
    </source>
</evidence>
<dbReference type="Proteomes" id="UP000708208">
    <property type="component" value="Unassembled WGS sequence"/>
</dbReference>
<proteinExistence type="predicted"/>
<comment type="caution">
    <text evidence="2">The sequence shown here is derived from an EMBL/GenBank/DDBJ whole genome shotgun (WGS) entry which is preliminary data.</text>
</comment>
<reference evidence="2" key="1">
    <citation type="submission" date="2021-06" db="EMBL/GenBank/DDBJ databases">
        <authorList>
            <person name="Hodson N. C."/>
            <person name="Mongue J. A."/>
            <person name="Jaron S. K."/>
        </authorList>
    </citation>
    <scope>NUCLEOTIDE SEQUENCE</scope>
</reference>
<dbReference type="PROSITE" id="PS51465">
    <property type="entry name" value="KAZAL_2"/>
    <property type="match status" value="1"/>
</dbReference>